<dbReference type="Pfam" id="PF19700">
    <property type="entry name" value="DUF6198"/>
    <property type="match status" value="1"/>
</dbReference>
<dbReference type="InParanoid" id="A0A2U3N403"/>
<organism evidence="2 3">
    <name type="scientific">Acinetobacter stercoris</name>
    <dbReference type="NCBI Taxonomy" id="2126983"/>
    <lineage>
        <taxon>Bacteria</taxon>
        <taxon>Pseudomonadati</taxon>
        <taxon>Pseudomonadota</taxon>
        <taxon>Gammaproteobacteria</taxon>
        <taxon>Moraxellales</taxon>
        <taxon>Moraxellaceae</taxon>
        <taxon>Acinetobacter</taxon>
    </lineage>
</organism>
<dbReference type="OrthoDB" id="87655at2"/>
<dbReference type="PANTHER" id="PTHR40078:SF1">
    <property type="entry name" value="INTEGRAL MEMBRANE PROTEIN"/>
    <property type="match status" value="1"/>
</dbReference>
<sequence length="213" mass="23711">MPSYFLKRIFILLSGLTLLAFGVALSIRSSLGTSPISSLPYVYSYFIPLTIGTLTIFLHIIFILLQMLILGKDFQWIQWLQLIVGIVFGFMIDCMLWLTQSLHAENYTFQMLLCLAGCLLTAIGVIFQVKAKLIFLAGEGLYLAYASRFNVSYGTCKTYGDIILVTIAAISSYIALNEIVGIREGTIISAFLIGTLVKTLIAKFNFLDFKAQL</sequence>
<evidence type="ECO:0000256" key="1">
    <source>
        <dbReference type="SAM" id="Phobius"/>
    </source>
</evidence>
<feature type="transmembrane region" description="Helical" evidence="1">
    <location>
        <begin position="187"/>
        <end position="207"/>
    </location>
</feature>
<dbReference type="AlphaFoldDB" id="A0A2U3N403"/>
<proteinExistence type="predicted"/>
<name>A0A2U3N403_9GAMM</name>
<reference evidence="3" key="1">
    <citation type="submission" date="2018-03" db="EMBL/GenBank/DDBJ databases">
        <authorList>
            <person name="Blom J."/>
        </authorList>
    </citation>
    <scope>NUCLEOTIDE SEQUENCE [LARGE SCALE GENOMIC DNA]</scope>
    <source>
        <strain evidence="3">KPC-SM-21</strain>
    </source>
</reference>
<dbReference type="PANTHER" id="PTHR40078">
    <property type="entry name" value="INTEGRAL MEMBRANE PROTEIN-RELATED"/>
    <property type="match status" value="1"/>
</dbReference>
<evidence type="ECO:0000313" key="2">
    <source>
        <dbReference type="EMBL" id="SPL72289.1"/>
    </source>
</evidence>
<dbReference type="Proteomes" id="UP000245974">
    <property type="component" value="Unassembled WGS sequence"/>
</dbReference>
<accession>A0A2U3N403</accession>
<gene>
    <name evidence="2" type="ORF">KPC_3467</name>
</gene>
<dbReference type="RefSeq" id="WP_121975681.1">
    <property type="nucleotide sequence ID" value="NZ_OOGT01000253.1"/>
</dbReference>
<feature type="transmembrane region" description="Helical" evidence="1">
    <location>
        <begin position="110"/>
        <end position="129"/>
    </location>
</feature>
<feature type="transmembrane region" description="Helical" evidence="1">
    <location>
        <begin position="42"/>
        <end position="65"/>
    </location>
</feature>
<feature type="transmembrane region" description="Helical" evidence="1">
    <location>
        <begin position="77"/>
        <end position="98"/>
    </location>
</feature>
<keyword evidence="3" id="KW-1185">Reference proteome</keyword>
<dbReference type="InterPro" id="IPR038750">
    <property type="entry name" value="YczE/YyaS-like"/>
</dbReference>
<protein>
    <recommendedName>
        <fullName evidence="4">YitT family protein</fullName>
    </recommendedName>
</protein>
<evidence type="ECO:0000313" key="3">
    <source>
        <dbReference type="Proteomes" id="UP000245974"/>
    </source>
</evidence>
<feature type="transmembrane region" description="Helical" evidence="1">
    <location>
        <begin position="158"/>
        <end position="175"/>
    </location>
</feature>
<evidence type="ECO:0008006" key="4">
    <source>
        <dbReference type="Google" id="ProtNLM"/>
    </source>
</evidence>
<keyword evidence="1" id="KW-0812">Transmembrane</keyword>
<dbReference type="EMBL" id="OOGT01000253">
    <property type="protein sequence ID" value="SPL72289.1"/>
    <property type="molecule type" value="Genomic_DNA"/>
</dbReference>
<keyword evidence="1" id="KW-1133">Transmembrane helix</keyword>
<keyword evidence="1" id="KW-0472">Membrane</keyword>